<feature type="region of interest" description="Disordered" evidence="1">
    <location>
        <begin position="77"/>
        <end position="158"/>
    </location>
</feature>
<keyword evidence="3" id="KW-1185">Reference proteome</keyword>
<protein>
    <submittedName>
        <fullName evidence="2">Uncharacterized protein</fullName>
    </submittedName>
</protein>
<feature type="compositionally biased region" description="Polar residues" evidence="1">
    <location>
        <begin position="137"/>
        <end position="146"/>
    </location>
</feature>
<dbReference type="InParanoid" id="E9HCH3"/>
<accession>E9HCH3</accession>
<organism evidence="2 3">
    <name type="scientific">Daphnia pulex</name>
    <name type="common">Water flea</name>
    <dbReference type="NCBI Taxonomy" id="6669"/>
    <lineage>
        <taxon>Eukaryota</taxon>
        <taxon>Metazoa</taxon>
        <taxon>Ecdysozoa</taxon>
        <taxon>Arthropoda</taxon>
        <taxon>Crustacea</taxon>
        <taxon>Branchiopoda</taxon>
        <taxon>Diplostraca</taxon>
        <taxon>Cladocera</taxon>
        <taxon>Anomopoda</taxon>
        <taxon>Daphniidae</taxon>
        <taxon>Daphnia</taxon>
    </lineage>
</organism>
<feature type="compositionally biased region" description="Polar residues" evidence="1">
    <location>
        <begin position="96"/>
        <end position="122"/>
    </location>
</feature>
<reference evidence="2 3" key="1">
    <citation type="journal article" date="2011" name="Science">
        <title>The ecoresponsive genome of Daphnia pulex.</title>
        <authorList>
            <person name="Colbourne J.K."/>
            <person name="Pfrender M.E."/>
            <person name="Gilbert D."/>
            <person name="Thomas W.K."/>
            <person name="Tucker A."/>
            <person name="Oakley T.H."/>
            <person name="Tokishita S."/>
            <person name="Aerts A."/>
            <person name="Arnold G.J."/>
            <person name="Basu M.K."/>
            <person name="Bauer D.J."/>
            <person name="Caceres C.E."/>
            <person name="Carmel L."/>
            <person name="Casola C."/>
            <person name="Choi J.H."/>
            <person name="Detter J.C."/>
            <person name="Dong Q."/>
            <person name="Dusheyko S."/>
            <person name="Eads B.D."/>
            <person name="Frohlich T."/>
            <person name="Geiler-Samerotte K.A."/>
            <person name="Gerlach D."/>
            <person name="Hatcher P."/>
            <person name="Jogdeo S."/>
            <person name="Krijgsveld J."/>
            <person name="Kriventseva E.V."/>
            <person name="Kultz D."/>
            <person name="Laforsch C."/>
            <person name="Lindquist E."/>
            <person name="Lopez J."/>
            <person name="Manak J.R."/>
            <person name="Muller J."/>
            <person name="Pangilinan J."/>
            <person name="Patwardhan R.P."/>
            <person name="Pitluck S."/>
            <person name="Pritham E.J."/>
            <person name="Rechtsteiner A."/>
            <person name="Rho M."/>
            <person name="Rogozin I.B."/>
            <person name="Sakarya O."/>
            <person name="Salamov A."/>
            <person name="Schaack S."/>
            <person name="Shapiro H."/>
            <person name="Shiga Y."/>
            <person name="Skalitzky C."/>
            <person name="Smith Z."/>
            <person name="Souvorov A."/>
            <person name="Sung W."/>
            <person name="Tang Z."/>
            <person name="Tsuchiya D."/>
            <person name="Tu H."/>
            <person name="Vos H."/>
            <person name="Wang M."/>
            <person name="Wolf Y.I."/>
            <person name="Yamagata H."/>
            <person name="Yamada T."/>
            <person name="Ye Y."/>
            <person name="Shaw J.R."/>
            <person name="Andrews J."/>
            <person name="Crease T.J."/>
            <person name="Tang H."/>
            <person name="Lucas S.M."/>
            <person name="Robertson H.M."/>
            <person name="Bork P."/>
            <person name="Koonin E.V."/>
            <person name="Zdobnov E.M."/>
            <person name="Grigoriev I.V."/>
            <person name="Lynch M."/>
            <person name="Boore J.L."/>
        </authorList>
    </citation>
    <scope>NUCLEOTIDE SEQUENCE [LARGE SCALE GENOMIC DNA]</scope>
</reference>
<evidence type="ECO:0000313" key="3">
    <source>
        <dbReference type="Proteomes" id="UP000000305"/>
    </source>
</evidence>
<evidence type="ECO:0000256" key="1">
    <source>
        <dbReference type="SAM" id="MobiDB-lite"/>
    </source>
</evidence>
<feature type="region of interest" description="Disordered" evidence="1">
    <location>
        <begin position="1"/>
        <end position="22"/>
    </location>
</feature>
<gene>
    <name evidence="2" type="ORF">DAPPUDRAFT_112642</name>
</gene>
<name>E9HCH3_DAPPU</name>
<sequence>MELPHERLFPWPTDEETLEDQNTRSKRIDILRTSIRQKVLLKQAKMKARVDKHRRKPKEYSPGDLIIVARNIRKIGRTKKLLPKRHQGKKKEESMATVSSTRQPDKTVQNTQRCGVRNSTARPASGRNNSRNKNKKWPSSQTSGSMASAVEMDGRKQKQFQSTTKLPFSSLSEDHVIFLSHTLYLLFRTFASKSPSRMAEMLRVKFGLNSDYSNDSQFQVKTKQLPPFRVDLGHKV</sequence>
<dbReference type="AlphaFoldDB" id="E9HCH3"/>
<dbReference type="KEGG" id="dpx:DAPPUDRAFT_112642"/>
<feature type="compositionally biased region" description="Basic residues" evidence="1">
    <location>
        <begin position="77"/>
        <end position="89"/>
    </location>
</feature>
<dbReference type="HOGENOM" id="CLU_1176484_0_0_1"/>
<dbReference type="Proteomes" id="UP000000305">
    <property type="component" value="Unassembled WGS sequence"/>
</dbReference>
<evidence type="ECO:0000313" key="2">
    <source>
        <dbReference type="EMBL" id="EFX70534.1"/>
    </source>
</evidence>
<dbReference type="EMBL" id="GL732620">
    <property type="protein sequence ID" value="EFX70534.1"/>
    <property type="molecule type" value="Genomic_DNA"/>
</dbReference>
<proteinExistence type="predicted"/>